<dbReference type="KEGG" id="sfu:Sfum_0767"/>
<dbReference type="STRING" id="335543.Sfum_0767"/>
<dbReference type="RefSeq" id="WP_011697638.1">
    <property type="nucleotide sequence ID" value="NC_008554.1"/>
</dbReference>
<feature type="domain" description="Calcineurin-like phosphoesterase" evidence="4">
    <location>
        <begin position="154"/>
        <end position="313"/>
    </location>
</feature>
<accession>A0LGB3</accession>
<keyword evidence="3" id="KW-0812">Transmembrane</keyword>
<keyword evidence="3" id="KW-0472">Membrane</keyword>
<reference evidence="5 6" key="1">
    <citation type="submission" date="2006-10" db="EMBL/GenBank/DDBJ databases">
        <title>Complete sequence of Syntrophobacter fumaroxidans MPOB.</title>
        <authorList>
            <consortium name="US DOE Joint Genome Institute"/>
            <person name="Copeland A."/>
            <person name="Lucas S."/>
            <person name="Lapidus A."/>
            <person name="Barry K."/>
            <person name="Detter J.C."/>
            <person name="Glavina del Rio T."/>
            <person name="Hammon N."/>
            <person name="Israni S."/>
            <person name="Pitluck S."/>
            <person name="Goltsman E.G."/>
            <person name="Martinez M."/>
            <person name="Schmutz J."/>
            <person name="Larimer F."/>
            <person name="Land M."/>
            <person name="Hauser L."/>
            <person name="Kyrpides N."/>
            <person name="Kim E."/>
            <person name="Boone D.R."/>
            <person name="Brockman F."/>
            <person name="Culley D."/>
            <person name="Ferry J."/>
            <person name="Gunsalus R."/>
            <person name="McInerney M.J."/>
            <person name="Morrison M."/>
            <person name="Plugge C."/>
            <person name="Rohlin L."/>
            <person name="Scholten J."/>
            <person name="Sieber J."/>
            <person name="Stams A.J.M."/>
            <person name="Worm P."/>
            <person name="Henstra A.M."/>
            <person name="Richardson P."/>
        </authorList>
    </citation>
    <scope>NUCLEOTIDE SEQUENCE [LARGE SCALE GENOMIC DNA]</scope>
    <source>
        <strain evidence="6">DSM 10017 / MPOB</strain>
    </source>
</reference>
<evidence type="ECO:0000313" key="5">
    <source>
        <dbReference type="EMBL" id="ABK16465.1"/>
    </source>
</evidence>
<dbReference type="GO" id="GO:0008758">
    <property type="term" value="F:UDP-2,3-diacylglucosamine hydrolase activity"/>
    <property type="evidence" value="ECO:0007669"/>
    <property type="project" value="TreeGrafter"/>
</dbReference>
<keyword evidence="3" id="KW-1133">Transmembrane helix</keyword>
<keyword evidence="2" id="KW-0378">Hydrolase</keyword>
<dbReference type="Pfam" id="PF00149">
    <property type="entry name" value="Metallophos"/>
    <property type="match status" value="1"/>
</dbReference>
<evidence type="ECO:0000256" key="3">
    <source>
        <dbReference type="SAM" id="Phobius"/>
    </source>
</evidence>
<evidence type="ECO:0000256" key="2">
    <source>
        <dbReference type="ARBA" id="ARBA00022801"/>
    </source>
</evidence>
<dbReference type="eggNOG" id="COG1408">
    <property type="taxonomic scope" value="Bacteria"/>
</dbReference>
<evidence type="ECO:0000259" key="4">
    <source>
        <dbReference type="Pfam" id="PF00149"/>
    </source>
</evidence>
<evidence type="ECO:0000256" key="1">
    <source>
        <dbReference type="ARBA" id="ARBA00022723"/>
    </source>
</evidence>
<dbReference type="SUPFAM" id="SSF56300">
    <property type="entry name" value="Metallo-dependent phosphatases"/>
    <property type="match status" value="1"/>
</dbReference>
<organism evidence="5 6">
    <name type="scientific">Syntrophobacter fumaroxidans (strain DSM 10017 / MPOB)</name>
    <dbReference type="NCBI Taxonomy" id="335543"/>
    <lineage>
        <taxon>Bacteria</taxon>
        <taxon>Pseudomonadati</taxon>
        <taxon>Thermodesulfobacteriota</taxon>
        <taxon>Syntrophobacteria</taxon>
        <taxon>Syntrophobacterales</taxon>
        <taxon>Syntrophobacteraceae</taxon>
        <taxon>Syntrophobacter</taxon>
    </lineage>
</organism>
<feature type="transmembrane region" description="Helical" evidence="3">
    <location>
        <begin position="35"/>
        <end position="54"/>
    </location>
</feature>
<dbReference type="AlphaFoldDB" id="A0LGB3"/>
<dbReference type="PANTHER" id="PTHR31302:SF31">
    <property type="entry name" value="PHOSPHODIESTERASE YAEI"/>
    <property type="match status" value="1"/>
</dbReference>
<dbReference type="CDD" id="cd07385">
    <property type="entry name" value="MPP_YkuE_C"/>
    <property type="match status" value="1"/>
</dbReference>
<keyword evidence="1" id="KW-0479">Metal-binding</keyword>
<keyword evidence="6" id="KW-1185">Reference proteome</keyword>
<dbReference type="GO" id="GO:0046872">
    <property type="term" value="F:metal ion binding"/>
    <property type="evidence" value="ECO:0007669"/>
    <property type="project" value="UniProtKB-KW"/>
</dbReference>
<feature type="transmembrane region" description="Helical" evidence="3">
    <location>
        <begin position="66"/>
        <end position="90"/>
    </location>
</feature>
<proteinExistence type="predicted"/>
<dbReference type="InterPro" id="IPR029052">
    <property type="entry name" value="Metallo-depent_PP-like"/>
</dbReference>
<dbReference type="PANTHER" id="PTHR31302">
    <property type="entry name" value="TRANSMEMBRANE PROTEIN WITH METALLOPHOSPHOESTERASE DOMAIN-RELATED"/>
    <property type="match status" value="1"/>
</dbReference>
<dbReference type="InterPro" id="IPR004843">
    <property type="entry name" value="Calcineurin-like_PHP"/>
</dbReference>
<feature type="transmembrane region" description="Helical" evidence="3">
    <location>
        <begin position="110"/>
        <end position="130"/>
    </location>
</feature>
<gene>
    <name evidence="5" type="ordered locus">Sfum_0767</name>
</gene>
<dbReference type="Gene3D" id="3.60.21.10">
    <property type="match status" value="1"/>
</dbReference>
<dbReference type="GO" id="GO:0016020">
    <property type="term" value="C:membrane"/>
    <property type="evidence" value="ECO:0007669"/>
    <property type="project" value="GOC"/>
</dbReference>
<dbReference type="OrthoDB" id="9780884at2"/>
<protein>
    <submittedName>
        <fullName evidence="5">Metallophosphoesterase</fullName>
    </submittedName>
</protein>
<dbReference type="InParanoid" id="A0LGB3"/>
<dbReference type="Proteomes" id="UP000001784">
    <property type="component" value="Chromosome"/>
</dbReference>
<dbReference type="HOGENOM" id="CLU_025443_0_1_7"/>
<dbReference type="GO" id="GO:0009245">
    <property type="term" value="P:lipid A biosynthetic process"/>
    <property type="evidence" value="ECO:0007669"/>
    <property type="project" value="TreeGrafter"/>
</dbReference>
<dbReference type="InterPro" id="IPR051158">
    <property type="entry name" value="Metallophosphoesterase_sf"/>
</dbReference>
<name>A0LGB3_SYNFM</name>
<sequence length="377" mass="41114">MFFFLLTFVSIYTCMNALFYVKTRILFPDQWLWRGPYIGFLLLMIVSPICTRLLERSGYDGAARVFACSGYFWMGFVFIAFCIFLAVMLVDLAGMGLGLLLPAHIPRLSGKGTTAGLLSIVLVLSVYGVFEARSVRVERVVVHTGKLPPGVDRLKIAQISDVHIGLIVGSGRVRLILDRVREENPDLLVSTGDLVDGNAGKHDGVTEQFQALNPRLGKFAVTGNHEMYAGLEESIATTGRYGFKLLRGEARVVGNTINIVGVDDPVIGGAAPDEAKLLAVGGNGLFTLLLKHRPDPLEQSLGLFDLQLSGHTHLGQIFPFRYITGRAHPLQNGFHQLEKGSALYTSRGSGTWGPPMRLLAPPEVTVIELVRPEAAAQ</sequence>
<dbReference type="EMBL" id="CP000478">
    <property type="protein sequence ID" value="ABK16465.1"/>
    <property type="molecule type" value="Genomic_DNA"/>
</dbReference>
<evidence type="ECO:0000313" key="6">
    <source>
        <dbReference type="Proteomes" id="UP000001784"/>
    </source>
</evidence>